<dbReference type="Proteomes" id="UP001172159">
    <property type="component" value="Unassembled WGS sequence"/>
</dbReference>
<keyword evidence="2" id="KW-1185">Reference proteome</keyword>
<proteinExistence type="predicted"/>
<sequence>MSAAQVGAILLAPGSVRQLLQCGTSATLLGRFGTQGDGSLTTCDNCHVLYALCIFRHHCSLERWPLPTNPISLRLN</sequence>
<reference evidence="1" key="1">
    <citation type="submission" date="2023-06" db="EMBL/GenBank/DDBJ databases">
        <title>Genome-scale phylogeny and comparative genomics of the fungal order Sordariales.</title>
        <authorList>
            <consortium name="Lawrence Berkeley National Laboratory"/>
            <person name="Hensen N."/>
            <person name="Bonometti L."/>
            <person name="Westerberg I."/>
            <person name="Brannstrom I.O."/>
            <person name="Guillou S."/>
            <person name="Cros-Aarteil S."/>
            <person name="Calhoun S."/>
            <person name="Haridas S."/>
            <person name="Kuo A."/>
            <person name="Mondo S."/>
            <person name="Pangilinan J."/>
            <person name="Riley R."/>
            <person name="Labutti K."/>
            <person name="Andreopoulos B."/>
            <person name="Lipzen A."/>
            <person name="Chen C."/>
            <person name="Yanf M."/>
            <person name="Daum C."/>
            <person name="Ng V."/>
            <person name="Clum A."/>
            <person name="Steindorff A."/>
            <person name="Ohm R."/>
            <person name="Martin F."/>
            <person name="Silar P."/>
            <person name="Natvig D."/>
            <person name="Lalanne C."/>
            <person name="Gautier V."/>
            <person name="Ament-Velasquez S.L."/>
            <person name="Kruys A."/>
            <person name="Hutchinson M.I."/>
            <person name="Powell A.J."/>
            <person name="Barry K."/>
            <person name="Miller A.N."/>
            <person name="Grigoriev I.V."/>
            <person name="Debuchy R."/>
            <person name="Gladieux P."/>
            <person name="Thoren M.H."/>
            <person name="Johannesson H."/>
        </authorList>
    </citation>
    <scope>NUCLEOTIDE SEQUENCE</scope>
    <source>
        <strain evidence="1">CBS 540.89</strain>
    </source>
</reference>
<accession>A0AA40BDV7</accession>
<organism evidence="1 2">
    <name type="scientific">Apiosordaria backusii</name>
    <dbReference type="NCBI Taxonomy" id="314023"/>
    <lineage>
        <taxon>Eukaryota</taxon>
        <taxon>Fungi</taxon>
        <taxon>Dikarya</taxon>
        <taxon>Ascomycota</taxon>
        <taxon>Pezizomycotina</taxon>
        <taxon>Sordariomycetes</taxon>
        <taxon>Sordariomycetidae</taxon>
        <taxon>Sordariales</taxon>
        <taxon>Lasiosphaeriaceae</taxon>
        <taxon>Apiosordaria</taxon>
    </lineage>
</organism>
<protein>
    <submittedName>
        <fullName evidence="1">Uncharacterized protein</fullName>
    </submittedName>
</protein>
<gene>
    <name evidence="1" type="ORF">B0T21DRAFT_195621</name>
</gene>
<evidence type="ECO:0000313" key="2">
    <source>
        <dbReference type="Proteomes" id="UP001172159"/>
    </source>
</evidence>
<dbReference type="AlphaFoldDB" id="A0AA40BDV7"/>
<dbReference type="EMBL" id="JAUKTV010000008">
    <property type="protein sequence ID" value="KAK0732422.1"/>
    <property type="molecule type" value="Genomic_DNA"/>
</dbReference>
<evidence type="ECO:0000313" key="1">
    <source>
        <dbReference type="EMBL" id="KAK0732422.1"/>
    </source>
</evidence>
<name>A0AA40BDV7_9PEZI</name>
<comment type="caution">
    <text evidence="1">The sequence shown here is derived from an EMBL/GenBank/DDBJ whole genome shotgun (WGS) entry which is preliminary data.</text>
</comment>